<dbReference type="Gene3D" id="1.25.40.10">
    <property type="entry name" value="Tetratricopeptide repeat domain"/>
    <property type="match status" value="2"/>
</dbReference>
<dbReference type="InterPro" id="IPR005158">
    <property type="entry name" value="BTAD"/>
</dbReference>
<gene>
    <name evidence="9" type="ORF">HCN52_12355</name>
</gene>
<reference evidence="9 10" key="1">
    <citation type="submission" date="2020-03" db="EMBL/GenBank/DDBJ databases">
        <title>Draft genome of Streptomyces sp. ventii, isolated from the Axial Seamount in the Pacific Ocean, and resequencing of the two type strains Streptomyces lonarensis strain NCL 716 and Streptomyces bohaiensis strain 11A07.</title>
        <authorList>
            <person name="Loughran R.M."/>
            <person name="Pfannmuller K.M."/>
            <person name="Wasson B.J."/>
            <person name="Deadmond M.C."/>
            <person name="Paddock B.E."/>
            <person name="Koyack M.J."/>
            <person name="Gallegos D.A."/>
            <person name="Mitchell E.A."/>
            <person name="Ushijima B."/>
            <person name="Saw J.H."/>
            <person name="Mcphail K.L."/>
            <person name="Videau P."/>
        </authorList>
    </citation>
    <scope>NUCLEOTIDE SEQUENCE [LARGE SCALE GENOMIC DNA]</scope>
    <source>
        <strain evidence="9 10">11A07</strain>
    </source>
</reference>
<evidence type="ECO:0000256" key="4">
    <source>
        <dbReference type="ARBA" id="ARBA00023015"/>
    </source>
</evidence>
<dbReference type="Gene3D" id="1.10.10.10">
    <property type="entry name" value="Winged helix-like DNA-binding domain superfamily/Winged helix DNA-binding domain"/>
    <property type="match status" value="1"/>
</dbReference>
<sequence length="959" mass="104763">MRVRLLGPLEVHDAAGGTARVSAPMLRALLAALALRPGQVVSAAELLGQLWGEELPPSARTTLRNYVMRLRKALPEGWIRTDAGGYRLVLAEQDTDLGEFRTHVRRSRDLTAQDPAAALVLLDRALGLWRGTPLEDIGDCPLRDAEQPALEEMRLAAMEERFDVMTALGRHSEIIDELTAALHHHYLRERLARQLMLALHRSGRTADALVVYRTVRERLIDELGLEPGLELRQLEGAILRDDPQLRFSPKPGPGPGPARCPATPDFPAAISTFVARARELDRIDRTLDGADAAPAICLIDGPGGVGKSALAVRAARGAAQRFPDGLLYVDLRGADPHNPALSAQAALRLLASALSLPVKDFPTDLDAATALYRERLRDRRVLILLDNALDPRQVRPLLPVEPGSAALVTSRTVLTGLTDAHHVHLDRLDDDEAVELLRSAVGGADPRPAPEEWYQLVRLCGHLPLALRIVATRMAARPRWQLTDWIAVLREEHGRMEQLRVADLDLRASLMVSIEQLADSANPVDLLAARLFPRLGVAPLTTYTAGLAAAAADCTAQQAEDALERLVDARIIDSPRPGEYTLHDLLRSAAAWQAGALPSAERHAVLGRLAGWFIARLNTLVRYYPVSRLFIARADSVAARFPVETEPFTGTEQAMRWADDVAEDVLLLAELLAAPAYDATDDLAGEPLSRFAYYAAATQETYFGLRLAWTEQERLCATVLHVARRRGDTRAEAVALSQLGRSAGQFQDLGRASELLERAGELLEQLGESEQLLATMSNRIACLAMGGRPAEAERVGEAARAEAQRLGFRDTEVTICANLAYLRLKTGDPDGARALARHALDLARLPYNRIMLSCLIAEYHLGCAEYDEAARWAESALRHTAGHPVDPYTTAHARNLLATALRHQGRTAAADGHDDKIRAEMEALNARAPRTVTFYYAESSTPGGRGLRTLLDDGGGKQR</sequence>
<dbReference type="InterPro" id="IPR001867">
    <property type="entry name" value="OmpR/PhoB-type_DNA-bd"/>
</dbReference>
<dbReference type="PANTHER" id="PTHR35807:SF1">
    <property type="entry name" value="TRANSCRIPTIONAL REGULATOR REDD"/>
    <property type="match status" value="1"/>
</dbReference>
<feature type="DNA-binding region" description="OmpR/PhoB-type" evidence="7">
    <location>
        <begin position="1"/>
        <end position="90"/>
    </location>
</feature>
<dbReference type="Gene3D" id="1.10.8.430">
    <property type="entry name" value="Helical domain of apoptotic protease-activating factors"/>
    <property type="match status" value="1"/>
</dbReference>
<dbReference type="PROSITE" id="PS51755">
    <property type="entry name" value="OMPR_PHOB"/>
    <property type="match status" value="1"/>
</dbReference>
<evidence type="ECO:0000256" key="7">
    <source>
        <dbReference type="PROSITE-ProRule" id="PRU01091"/>
    </source>
</evidence>
<keyword evidence="5 7" id="KW-0238">DNA-binding</keyword>
<dbReference type="CDD" id="cd15831">
    <property type="entry name" value="BTAD"/>
    <property type="match status" value="1"/>
</dbReference>
<dbReference type="Pfam" id="PF00931">
    <property type="entry name" value="NB-ARC"/>
    <property type="match status" value="1"/>
</dbReference>
<dbReference type="EMBL" id="JAAVJC010000089">
    <property type="protein sequence ID" value="NJQ15719.1"/>
    <property type="molecule type" value="Genomic_DNA"/>
</dbReference>
<accession>A0ABX1C999</accession>
<evidence type="ECO:0000256" key="5">
    <source>
        <dbReference type="ARBA" id="ARBA00023125"/>
    </source>
</evidence>
<dbReference type="Pfam" id="PF00486">
    <property type="entry name" value="Trans_reg_C"/>
    <property type="match status" value="1"/>
</dbReference>
<dbReference type="RefSeq" id="WP_168088482.1">
    <property type="nucleotide sequence ID" value="NZ_JAAVJC010000089.1"/>
</dbReference>
<dbReference type="SMART" id="SM00862">
    <property type="entry name" value="Trans_reg_C"/>
    <property type="match status" value="1"/>
</dbReference>
<dbReference type="InterPro" id="IPR016032">
    <property type="entry name" value="Sig_transdc_resp-reg_C-effctor"/>
</dbReference>
<evidence type="ECO:0000256" key="3">
    <source>
        <dbReference type="ARBA" id="ARBA00023012"/>
    </source>
</evidence>
<dbReference type="Pfam" id="PF03704">
    <property type="entry name" value="BTAD"/>
    <property type="match status" value="1"/>
</dbReference>
<evidence type="ECO:0000256" key="2">
    <source>
        <dbReference type="ARBA" id="ARBA00022737"/>
    </source>
</evidence>
<comment type="similarity">
    <text evidence="1">Belongs to the AfsR/DnrI/RedD regulatory family.</text>
</comment>
<name>A0ABX1C999_9ACTN</name>
<feature type="domain" description="OmpR/PhoB-type" evidence="8">
    <location>
        <begin position="1"/>
        <end position="90"/>
    </location>
</feature>
<dbReference type="PANTHER" id="PTHR35807">
    <property type="entry name" value="TRANSCRIPTIONAL REGULATOR REDD-RELATED"/>
    <property type="match status" value="1"/>
</dbReference>
<keyword evidence="4" id="KW-0805">Transcription regulation</keyword>
<dbReference type="SMART" id="SM01043">
    <property type="entry name" value="BTAD"/>
    <property type="match status" value="1"/>
</dbReference>
<protein>
    <submittedName>
        <fullName evidence="9">AfsR/SARP family transcriptional regulator</fullName>
    </submittedName>
</protein>
<dbReference type="InterPro" id="IPR042197">
    <property type="entry name" value="Apaf_helical"/>
</dbReference>
<evidence type="ECO:0000313" key="10">
    <source>
        <dbReference type="Proteomes" id="UP000727056"/>
    </source>
</evidence>
<organism evidence="9 10">
    <name type="scientific">Streptomyces bohaiensis</name>
    <dbReference type="NCBI Taxonomy" id="1431344"/>
    <lineage>
        <taxon>Bacteria</taxon>
        <taxon>Bacillati</taxon>
        <taxon>Actinomycetota</taxon>
        <taxon>Actinomycetes</taxon>
        <taxon>Kitasatosporales</taxon>
        <taxon>Streptomycetaceae</taxon>
        <taxon>Streptomyces</taxon>
    </lineage>
</organism>
<dbReference type="InterPro" id="IPR036388">
    <property type="entry name" value="WH-like_DNA-bd_sf"/>
</dbReference>
<keyword evidence="2" id="KW-0677">Repeat</keyword>
<dbReference type="SUPFAM" id="SSF46894">
    <property type="entry name" value="C-terminal effector domain of the bipartite response regulators"/>
    <property type="match status" value="1"/>
</dbReference>
<comment type="caution">
    <text evidence="9">The sequence shown here is derived from an EMBL/GenBank/DDBJ whole genome shotgun (WGS) entry which is preliminary data.</text>
</comment>
<proteinExistence type="inferred from homology"/>
<dbReference type="InterPro" id="IPR002182">
    <property type="entry name" value="NB-ARC"/>
</dbReference>
<dbReference type="InterPro" id="IPR011990">
    <property type="entry name" value="TPR-like_helical_dom_sf"/>
</dbReference>
<keyword evidence="6" id="KW-0804">Transcription</keyword>
<dbReference type="Gene3D" id="3.40.50.300">
    <property type="entry name" value="P-loop containing nucleotide triphosphate hydrolases"/>
    <property type="match status" value="1"/>
</dbReference>
<dbReference type="InterPro" id="IPR051677">
    <property type="entry name" value="AfsR-DnrI-RedD_regulator"/>
</dbReference>
<evidence type="ECO:0000256" key="6">
    <source>
        <dbReference type="ARBA" id="ARBA00023163"/>
    </source>
</evidence>
<evidence type="ECO:0000256" key="1">
    <source>
        <dbReference type="ARBA" id="ARBA00005820"/>
    </source>
</evidence>
<keyword evidence="3" id="KW-0902">Two-component regulatory system</keyword>
<evidence type="ECO:0000259" key="8">
    <source>
        <dbReference type="PROSITE" id="PS51755"/>
    </source>
</evidence>
<evidence type="ECO:0000313" key="9">
    <source>
        <dbReference type="EMBL" id="NJQ15719.1"/>
    </source>
</evidence>
<dbReference type="SUPFAM" id="SSF48452">
    <property type="entry name" value="TPR-like"/>
    <property type="match status" value="2"/>
</dbReference>
<dbReference type="Proteomes" id="UP000727056">
    <property type="component" value="Unassembled WGS sequence"/>
</dbReference>
<dbReference type="SUPFAM" id="SSF52540">
    <property type="entry name" value="P-loop containing nucleoside triphosphate hydrolases"/>
    <property type="match status" value="1"/>
</dbReference>
<keyword evidence="10" id="KW-1185">Reference proteome</keyword>
<dbReference type="PRINTS" id="PR00364">
    <property type="entry name" value="DISEASERSIST"/>
</dbReference>
<dbReference type="InterPro" id="IPR027417">
    <property type="entry name" value="P-loop_NTPase"/>
</dbReference>